<accession>A0A0L0BU02</accession>
<protein>
    <recommendedName>
        <fullName evidence="8">Spermatogenesis-associated protein 17</fullName>
    </recommendedName>
</protein>
<evidence type="ECO:0000313" key="7">
    <source>
        <dbReference type="Proteomes" id="UP000037069"/>
    </source>
</evidence>
<dbReference type="AlphaFoldDB" id="A0A0L0BU02"/>
<dbReference type="GO" id="GO:0005737">
    <property type="term" value="C:cytoplasm"/>
    <property type="evidence" value="ECO:0007669"/>
    <property type="project" value="UniProtKB-SubCell"/>
</dbReference>
<dbReference type="InterPro" id="IPR051185">
    <property type="entry name" value="ASPM"/>
</dbReference>
<dbReference type="EMBL" id="JRES01001348">
    <property type="protein sequence ID" value="KNC23491.1"/>
    <property type="molecule type" value="Genomic_DNA"/>
</dbReference>
<dbReference type="GO" id="GO:0000278">
    <property type="term" value="P:mitotic cell cycle"/>
    <property type="evidence" value="ECO:0007669"/>
    <property type="project" value="TreeGrafter"/>
</dbReference>
<evidence type="ECO:0000313" key="6">
    <source>
        <dbReference type="EMBL" id="KNC23491.1"/>
    </source>
</evidence>
<dbReference type="OMA" id="CTCYCRI"/>
<keyword evidence="7" id="KW-1185">Reference proteome</keyword>
<dbReference type="PANTHER" id="PTHR22706">
    <property type="entry name" value="ASSEMBLY FACTOR FOR SPINDLE MICROTUBULES"/>
    <property type="match status" value="1"/>
</dbReference>
<dbReference type="SUPFAM" id="SSF52540">
    <property type="entry name" value="P-loop containing nucleoside triphosphate hydrolases"/>
    <property type="match status" value="1"/>
</dbReference>
<dbReference type="SMART" id="SM00015">
    <property type="entry name" value="IQ"/>
    <property type="match status" value="3"/>
</dbReference>
<proteinExistence type="predicted"/>
<keyword evidence="4" id="KW-0112">Calmodulin-binding</keyword>
<evidence type="ECO:0000256" key="5">
    <source>
        <dbReference type="SAM" id="MobiDB-lite"/>
    </source>
</evidence>
<name>A0A0L0BU02_LUCCU</name>
<dbReference type="Pfam" id="PF00612">
    <property type="entry name" value="IQ"/>
    <property type="match status" value="2"/>
</dbReference>
<evidence type="ECO:0008006" key="8">
    <source>
        <dbReference type="Google" id="ProtNLM"/>
    </source>
</evidence>
<comment type="caution">
    <text evidence="6">The sequence shown here is derived from an EMBL/GenBank/DDBJ whole genome shotgun (WGS) entry which is preliminary data.</text>
</comment>
<evidence type="ECO:0000256" key="4">
    <source>
        <dbReference type="ARBA" id="ARBA00022860"/>
    </source>
</evidence>
<dbReference type="PANTHER" id="PTHR22706:SF1">
    <property type="entry name" value="ASSEMBLY FACTOR FOR SPINDLE MICROTUBULES"/>
    <property type="match status" value="1"/>
</dbReference>
<feature type="compositionally biased region" description="Polar residues" evidence="5">
    <location>
        <begin position="403"/>
        <end position="416"/>
    </location>
</feature>
<dbReference type="GO" id="GO:0005516">
    <property type="term" value="F:calmodulin binding"/>
    <property type="evidence" value="ECO:0007669"/>
    <property type="project" value="UniProtKB-KW"/>
</dbReference>
<dbReference type="OrthoDB" id="190375at2759"/>
<dbReference type="GO" id="GO:0051295">
    <property type="term" value="P:establishment of meiotic spindle localization"/>
    <property type="evidence" value="ECO:0007669"/>
    <property type="project" value="TreeGrafter"/>
</dbReference>
<dbReference type="InterPro" id="IPR027417">
    <property type="entry name" value="P-loop_NTPase"/>
</dbReference>
<evidence type="ECO:0000256" key="2">
    <source>
        <dbReference type="ARBA" id="ARBA00022490"/>
    </source>
</evidence>
<keyword evidence="3" id="KW-0677">Repeat</keyword>
<keyword evidence="2" id="KW-0963">Cytoplasm</keyword>
<comment type="subcellular location">
    <subcellularLocation>
        <location evidence="1">Cytoplasm</location>
    </subcellularLocation>
</comment>
<dbReference type="Proteomes" id="UP000037069">
    <property type="component" value="Unassembled WGS sequence"/>
</dbReference>
<reference evidence="6 7" key="1">
    <citation type="journal article" date="2015" name="Nat. Commun.">
        <title>Lucilia cuprina genome unlocks parasitic fly biology to underpin future interventions.</title>
        <authorList>
            <person name="Anstead C.A."/>
            <person name="Korhonen P.K."/>
            <person name="Young N.D."/>
            <person name="Hall R.S."/>
            <person name="Jex A.R."/>
            <person name="Murali S.C."/>
            <person name="Hughes D.S."/>
            <person name="Lee S.F."/>
            <person name="Perry T."/>
            <person name="Stroehlein A.J."/>
            <person name="Ansell B.R."/>
            <person name="Breugelmans B."/>
            <person name="Hofmann A."/>
            <person name="Qu J."/>
            <person name="Dugan S."/>
            <person name="Lee S.L."/>
            <person name="Chao H."/>
            <person name="Dinh H."/>
            <person name="Han Y."/>
            <person name="Doddapaneni H.V."/>
            <person name="Worley K.C."/>
            <person name="Muzny D.M."/>
            <person name="Ioannidis P."/>
            <person name="Waterhouse R.M."/>
            <person name="Zdobnov E.M."/>
            <person name="James P.J."/>
            <person name="Bagnall N.H."/>
            <person name="Kotze A.C."/>
            <person name="Gibbs R.A."/>
            <person name="Richards S."/>
            <person name="Batterham P."/>
            <person name="Gasser R.B."/>
        </authorList>
    </citation>
    <scope>NUCLEOTIDE SEQUENCE [LARGE SCALE GENOMIC DNA]</scope>
    <source>
        <strain evidence="6 7">LS</strain>
        <tissue evidence="6">Full body</tissue>
    </source>
</reference>
<dbReference type="GO" id="GO:0007051">
    <property type="term" value="P:spindle organization"/>
    <property type="evidence" value="ECO:0007669"/>
    <property type="project" value="TreeGrafter"/>
</dbReference>
<dbReference type="Gene3D" id="1.20.5.190">
    <property type="match status" value="1"/>
</dbReference>
<organism evidence="6 7">
    <name type="scientific">Lucilia cuprina</name>
    <name type="common">Green bottle fly</name>
    <name type="synonym">Australian sheep blowfly</name>
    <dbReference type="NCBI Taxonomy" id="7375"/>
    <lineage>
        <taxon>Eukaryota</taxon>
        <taxon>Metazoa</taxon>
        <taxon>Ecdysozoa</taxon>
        <taxon>Arthropoda</taxon>
        <taxon>Hexapoda</taxon>
        <taxon>Insecta</taxon>
        <taxon>Pterygota</taxon>
        <taxon>Neoptera</taxon>
        <taxon>Endopterygota</taxon>
        <taxon>Diptera</taxon>
        <taxon>Brachycera</taxon>
        <taxon>Muscomorpha</taxon>
        <taxon>Oestroidea</taxon>
        <taxon>Calliphoridae</taxon>
        <taxon>Luciliinae</taxon>
        <taxon>Lucilia</taxon>
    </lineage>
</organism>
<dbReference type="InterPro" id="IPR000048">
    <property type="entry name" value="IQ_motif_EF-hand-BS"/>
</dbReference>
<dbReference type="PROSITE" id="PS50096">
    <property type="entry name" value="IQ"/>
    <property type="match status" value="2"/>
</dbReference>
<gene>
    <name evidence="6" type="ORF">FF38_11181</name>
</gene>
<sequence length="423" mass="49677">MPSKRKQKSRLNSLLELKPTVEILPNTINKTSNLTIKEEKSIGDGEEEWLDEAEGYETMTYEESQDDLKKGVSRTSLLLQDYLEFQAARCIQRYLRGWLYRTKYRRLRLAAIIIQREWRRFYCQRLYFRKVEETLQQRIEQHYYRAAQRIQALWRGWWVRHHIHDHTRLMRLQLMAGEDLLYCVAFKLHHLLRTHQIPGVYSLRNSSALSKVEQLLASLTFKACNQRSIQAKEQRRHEIEVARREHKKSAYGTKVPFSGPDIHNLCAPKCAPLYNAKDADMRISKILQMYEEANRELAKPTKLRKKSAFSKQSQGIESLPKSPSFCGDVVSSMRKWKIITENNVNVDPNVFRNPQNVEKFLKEIESKMSLLQGNCYCRREFHEDLDKAKAKFISQEGDKRNDLSSSTSMRNSPKSTLTDDGKV</sequence>
<dbReference type="GO" id="GO:0000922">
    <property type="term" value="C:spindle pole"/>
    <property type="evidence" value="ECO:0007669"/>
    <property type="project" value="TreeGrafter"/>
</dbReference>
<evidence type="ECO:0000256" key="3">
    <source>
        <dbReference type="ARBA" id="ARBA00022737"/>
    </source>
</evidence>
<evidence type="ECO:0000256" key="1">
    <source>
        <dbReference type="ARBA" id="ARBA00004496"/>
    </source>
</evidence>
<dbReference type="STRING" id="7375.A0A0L0BU02"/>
<feature type="region of interest" description="Disordered" evidence="5">
    <location>
        <begin position="394"/>
        <end position="423"/>
    </location>
</feature>